<comment type="caution">
    <text evidence="2">The sequence shown here is derived from an EMBL/GenBank/DDBJ whole genome shotgun (WGS) entry which is preliminary data.</text>
</comment>
<dbReference type="EMBL" id="LVEO01000012">
    <property type="protein sequence ID" value="OCB72746.1"/>
    <property type="molecule type" value="Genomic_DNA"/>
</dbReference>
<evidence type="ECO:0000313" key="3">
    <source>
        <dbReference type="Proteomes" id="UP000093226"/>
    </source>
</evidence>
<proteinExistence type="predicted"/>
<protein>
    <submittedName>
        <fullName evidence="2">Uncharacterized protein</fullName>
    </submittedName>
</protein>
<accession>A0A1B9DST8</accession>
<dbReference type="RefSeq" id="WP_066326086.1">
    <property type="nucleotide sequence ID" value="NZ_FNEO01000007.1"/>
</dbReference>
<organism evidence="2 3">
    <name type="scientific">Flavobacterium glycines</name>
    <dbReference type="NCBI Taxonomy" id="551990"/>
    <lineage>
        <taxon>Bacteria</taxon>
        <taxon>Pseudomonadati</taxon>
        <taxon>Bacteroidota</taxon>
        <taxon>Flavobacteriia</taxon>
        <taxon>Flavobacteriales</taxon>
        <taxon>Flavobacteriaceae</taxon>
        <taxon>Flavobacterium</taxon>
    </lineage>
</organism>
<dbReference type="Proteomes" id="UP000321579">
    <property type="component" value="Unassembled WGS sequence"/>
</dbReference>
<reference evidence="3" key="1">
    <citation type="submission" date="2016-03" db="EMBL/GenBank/DDBJ databases">
        <title>Draft genome sequence of Paenibacillus glacialis DSM 22343.</title>
        <authorList>
            <person name="Shin S.-K."/>
            <person name="Yi H."/>
        </authorList>
    </citation>
    <scope>NUCLEOTIDE SEQUENCE [LARGE SCALE GENOMIC DNA]</scope>
    <source>
        <strain evidence="3">NBRC 105008</strain>
    </source>
</reference>
<dbReference type="AlphaFoldDB" id="A0A1B9DST8"/>
<evidence type="ECO:0000313" key="1">
    <source>
        <dbReference type="EMBL" id="GEL11772.1"/>
    </source>
</evidence>
<evidence type="ECO:0000313" key="2">
    <source>
        <dbReference type="EMBL" id="OCB72746.1"/>
    </source>
</evidence>
<evidence type="ECO:0000313" key="4">
    <source>
        <dbReference type="Proteomes" id="UP000321579"/>
    </source>
</evidence>
<gene>
    <name evidence="2" type="ORF">FBGL_05340</name>
    <name evidence="1" type="ORF">FGL01_25110</name>
</gene>
<reference evidence="1 4" key="3">
    <citation type="submission" date="2019-07" db="EMBL/GenBank/DDBJ databases">
        <title>Whole genome shotgun sequence of Flavobacterium glycines NBRC 105008.</title>
        <authorList>
            <person name="Hosoyama A."/>
            <person name="Uohara A."/>
            <person name="Ohji S."/>
            <person name="Ichikawa N."/>
        </authorList>
    </citation>
    <scope>NUCLEOTIDE SEQUENCE [LARGE SCALE GENOMIC DNA]</scope>
    <source>
        <strain evidence="1 4">NBRC 105008</strain>
    </source>
</reference>
<name>A0A1B9DST8_9FLAO</name>
<reference evidence="2" key="2">
    <citation type="submission" date="2016-03" db="EMBL/GenBank/DDBJ databases">
        <authorList>
            <person name="Ploux O."/>
        </authorList>
    </citation>
    <scope>NUCLEOTIDE SEQUENCE</scope>
    <source>
        <strain evidence="2">NBRC 105008</strain>
    </source>
</reference>
<sequence>MILKALAIPKDALLNEENKKIVLLLNKDKNGNYIFKKVAVTIGAVSEEYAEIIPDNQINENSKILTKGAYDIAN</sequence>
<dbReference type="EMBL" id="BJVF01000006">
    <property type="protein sequence ID" value="GEL11772.1"/>
    <property type="molecule type" value="Genomic_DNA"/>
</dbReference>
<dbReference type="Gene3D" id="2.40.420.20">
    <property type="match status" value="1"/>
</dbReference>
<dbReference type="OrthoDB" id="9814657at2"/>
<dbReference type="Proteomes" id="UP000093226">
    <property type="component" value="Unassembled WGS sequence"/>
</dbReference>